<accession>A0A7G2CFM6</accession>
<keyword evidence="3" id="KW-1185">Reference proteome</keyword>
<organism evidence="2 3">
    <name type="scientific">Angomonas deanei</name>
    <dbReference type="NCBI Taxonomy" id="59799"/>
    <lineage>
        <taxon>Eukaryota</taxon>
        <taxon>Discoba</taxon>
        <taxon>Euglenozoa</taxon>
        <taxon>Kinetoplastea</taxon>
        <taxon>Metakinetoplastina</taxon>
        <taxon>Trypanosomatida</taxon>
        <taxon>Trypanosomatidae</taxon>
        <taxon>Strigomonadinae</taxon>
        <taxon>Angomonas</taxon>
    </lineage>
</organism>
<dbReference type="OrthoDB" id="273609at2759"/>
<sequence>MPLCQQVKKETENFTNALEVENNILRPRATERERLLKENKALKEEMEKVQSDNNHLRDAYDALDDKNMQLQRQIRQLEINLTLAKKEATAPVDRAAEKPYRDLLTELEAKMIRGATALTVEAVDAISGEDMSATYGYIAEQTLLLYQSTNRCLQTLHEMNGKYPPTTLENQRQFVSGVESAMQAMEKLTVNAQYLWSSIPALYRCPS</sequence>
<protein>
    <submittedName>
        <fullName evidence="2">Uncharacterized protein</fullName>
    </submittedName>
</protein>
<evidence type="ECO:0000313" key="3">
    <source>
        <dbReference type="Proteomes" id="UP000515908"/>
    </source>
</evidence>
<feature type="coiled-coil region" evidence="1">
    <location>
        <begin position="32"/>
        <end position="87"/>
    </location>
</feature>
<evidence type="ECO:0000256" key="1">
    <source>
        <dbReference type="SAM" id="Coils"/>
    </source>
</evidence>
<keyword evidence="1" id="KW-0175">Coiled coil</keyword>
<name>A0A7G2CFM6_9TRYP</name>
<dbReference type="Proteomes" id="UP000515908">
    <property type="component" value="Chromosome 11"/>
</dbReference>
<gene>
    <name evidence="2" type="ORF">ADEAN_000607700</name>
</gene>
<proteinExistence type="predicted"/>
<dbReference type="VEuPathDB" id="TriTrypDB:ADEAN_000607700"/>
<evidence type="ECO:0000313" key="2">
    <source>
        <dbReference type="EMBL" id="CAD2218586.1"/>
    </source>
</evidence>
<dbReference type="AlphaFoldDB" id="A0A7G2CFM6"/>
<dbReference type="EMBL" id="LR877155">
    <property type="protein sequence ID" value="CAD2218586.1"/>
    <property type="molecule type" value="Genomic_DNA"/>
</dbReference>
<reference evidence="2 3" key="1">
    <citation type="submission" date="2020-08" db="EMBL/GenBank/DDBJ databases">
        <authorList>
            <person name="Newling K."/>
            <person name="Davey J."/>
            <person name="Forrester S."/>
        </authorList>
    </citation>
    <scope>NUCLEOTIDE SEQUENCE [LARGE SCALE GENOMIC DNA]</scope>
    <source>
        <strain evidence="3">Crithidia deanei Carvalho (ATCC PRA-265)</strain>
    </source>
</reference>